<evidence type="ECO:0000313" key="3">
    <source>
        <dbReference type="EMBL" id="OSX66013.1"/>
    </source>
</evidence>
<name>A0A1X6NCA0_9APHY</name>
<protein>
    <submittedName>
        <fullName evidence="3">Uncharacterized protein</fullName>
    </submittedName>
</protein>
<keyword evidence="2" id="KW-1133">Transmembrane helix</keyword>
<sequence>MSGYIHSPEPTVQSWVQFKYVSLANPPCGESQWVFMRWRGDNQLFSTSGLRISIDVGRGYALCAGSEQLDLRITVSSQSIGGCRLCSVQLYNNQLCYWDRVCSKPGRDSIGICDTCLCCEPAQLVFVNPQYATITPKVTVNPQLGCVAVVAKLGHSIWTSRPSLRTVMFRDGTSYFWRVESADSADYITDCSSSTITLLNSINIVVYTLLGDYTVPISAHITRGRVSVIINTVFAFYSLSSILISRFLIHIRQAADRAARGFSSQSSLSFTNSQPDSSLSTAEFAADMAHNTVQDDDPDSAFDLDDDNNDIQEERDEEDGIEDEESGIELQELSPTARSST</sequence>
<dbReference type="Proteomes" id="UP000194127">
    <property type="component" value="Unassembled WGS sequence"/>
</dbReference>
<feature type="compositionally biased region" description="Acidic residues" evidence="1">
    <location>
        <begin position="294"/>
        <end position="327"/>
    </location>
</feature>
<gene>
    <name evidence="3" type="ORF">POSPLADRAFT_1133229</name>
</gene>
<reference evidence="3 4" key="1">
    <citation type="submission" date="2017-04" db="EMBL/GenBank/DDBJ databases">
        <title>Genome Sequence of the Model Brown-Rot Fungus Postia placenta SB12.</title>
        <authorList>
            <consortium name="DOE Joint Genome Institute"/>
            <person name="Gaskell J."/>
            <person name="Kersten P."/>
            <person name="Larrondo L.F."/>
            <person name="Canessa P."/>
            <person name="Martinez D."/>
            <person name="Hibbett D."/>
            <person name="Schmoll M."/>
            <person name="Kubicek C.P."/>
            <person name="Martinez A.T."/>
            <person name="Yadav J."/>
            <person name="Master E."/>
            <person name="Magnuson J.K."/>
            <person name="James T."/>
            <person name="Yaver D."/>
            <person name="Berka R."/>
            <person name="Labutti K."/>
            <person name="Lipzen A."/>
            <person name="Aerts A."/>
            <person name="Barry K."/>
            <person name="Henrissat B."/>
            <person name="Blanchette R."/>
            <person name="Grigoriev I."/>
            <person name="Cullen D."/>
        </authorList>
    </citation>
    <scope>NUCLEOTIDE SEQUENCE [LARGE SCALE GENOMIC DNA]</scope>
    <source>
        <strain evidence="3 4">MAD-698-R-SB12</strain>
    </source>
</reference>
<evidence type="ECO:0000313" key="4">
    <source>
        <dbReference type="Proteomes" id="UP000194127"/>
    </source>
</evidence>
<dbReference type="GeneID" id="36329261"/>
<evidence type="ECO:0000256" key="1">
    <source>
        <dbReference type="SAM" id="MobiDB-lite"/>
    </source>
</evidence>
<feature type="transmembrane region" description="Helical" evidence="2">
    <location>
        <begin position="228"/>
        <end position="249"/>
    </location>
</feature>
<keyword evidence="2" id="KW-0472">Membrane</keyword>
<keyword evidence="4" id="KW-1185">Reference proteome</keyword>
<dbReference type="OrthoDB" id="2806634at2759"/>
<accession>A0A1X6NCA0</accession>
<dbReference type="EMBL" id="KZ110592">
    <property type="protein sequence ID" value="OSX66013.1"/>
    <property type="molecule type" value="Genomic_DNA"/>
</dbReference>
<evidence type="ECO:0000256" key="2">
    <source>
        <dbReference type="SAM" id="Phobius"/>
    </source>
</evidence>
<proteinExistence type="predicted"/>
<organism evidence="3 4">
    <name type="scientific">Postia placenta MAD-698-R-SB12</name>
    <dbReference type="NCBI Taxonomy" id="670580"/>
    <lineage>
        <taxon>Eukaryota</taxon>
        <taxon>Fungi</taxon>
        <taxon>Dikarya</taxon>
        <taxon>Basidiomycota</taxon>
        <taxon>Agaricomycotina</taxon>
        <taxon>Agaricomycetes</taxon>
        <taxon>Polyporales</taxon>
        <taxon>Adustoporiaceae</taxon>
        <taxon>Rhodonia</taxon>
    </lineage>
</organism>
<dbReference type="AlphaFoldDB" id="A0A1X6NCA0"/>
<feature type="region of interest" description="Disordered" evidence="1">
    <location>
        <begin position="292"/>
        <end position="341"/>
    </location>
</feature>
<keyword evidence="2" id="KW-0812">Transmembrane</keyword>
<dbReference type="RefSeq" id="XP_024342807.1">
    <property type="nucleotide sequence ID" value="XM_024484312.1"/>
</dbReference>